<dbReference type="AlphaFoldDB" id="A0A1G1SQE6"/>
<gene>
    <name evidence="1" type="ORF">BEN47_06155</name>
</gene>
<proteinExistence type="predicted"/>
<sequence>MSRRTPFAGRTRSRRVTRRKYPEEWAWWAASGWQMMVEEGEAGALRLNSYKALRGATVWGGSATAEQASTKQGISRFLVETLYYHLHPRKARKAFEATGAVCSESELVAFIRQRRRNVQQLVPSSALILT</sequence>
<dbReference type="RefSeq" id="WP_070731012.1">
    <property type="nucleotide sequence ID" value="NZ_MDZB01000175.1"/>
</dbReference>
<dbReference type="EMBL" id="MDZB01000175">
    <property type="protein sequence ID" value="OGX80837.1"/>
    <property type="molecule type" value="Genomic_DNA"/>
</dbReference>
<evidence type="ECO:0000313" key="2">
    <source>
        <dbReference type="Proteomes" id="UP000176294"/>
    </source>
</evidence>
<accession>A0A1G1SQE6</accession>
<keyword evidence="2" id="KW-1185">Reference proteome</keyword>
<evidence type="ECO:0000313" key="1">
    <source>
        <dbReference type="EMBL" id="OGX80837.1"/>
    </source>
</evidence>
<protein>
    <submittedName>
        <fullName evidence="1">Uncharacterized protein</fullName>
    </submittedName>
</protein>
<name>A0A1G1SQE6_9BACT</name>
<comment type="caution">
    <text evidence="1">The sequence shown here is derived from an EMBL/GenBank/DDBJ whole genome shotgun (WGS) entry which is preliminary data.</text>
</comment>
<organism evidence="1 2">
    <name type="scientific">Hymenobacter lapidarius</name>
    <dbReference type="NCBI Taxonomy" id="1908237"/>
    <lineage>
        <taxon>Bacteria</taxon>
        <taxon>Pseudomonadati</taxon>
        <taxon>Bacteroidota</taxon>
        <taxon>Cytophagia</taxon>
        <taxon>Cytophagales</taxon>
        <taxon>Hymenobacteraceae</taxon>
        <taxon>Hymenobacter</taxon>
    </lineage>
</organism>
<dbReference type="Proteomes" id="UP000176294">
    <property type="component" value="Unassembled WGS sequence"/>
</dbReference>
<reference evidence="1 2" key="1">
    <citation type="submission" date="2016-08" db="EMBL/GenBank/DDBJ databases">
        <title>Hymenobacter coccineus sp. nov., Hymenobacter lapidarius sp. nov. and Hymenobacter glacialis sp. nov., isolated from Antarctic soil.</title>
        <authorList>
            <person name="Sedlacek I."/>
            <person name="Kralova S."/>
            <person name="Kyrova K."/>
            <person name="Maslanova I."/>
            <person name="Stankova E."/>
            <person name="Vrbovska V."/>
            <person name="Nemec M."/>
            <person name="Bartak M."/>
            <person name="Svec P."/>
            <person name="Busse H.-J."/>
            <person name="Pantucek R."/>
        </authorList>
    </citation>
    <scope>NUCLEOTIDE SEQUENCE [LARGE SCALE GENOMIC DNA]</scope>
    <source>
        <strain evidence="1 2">CCM 8643</strain>
    </source>
</reference>